<sequence length="267" mass="28827">METLRAPAIAAPLQTRPSSTCNVSKRGLSLKTSVKSVRSSKALFLQPRHTGVSQGRNSHLVTKAMAGIEATYTGSTWTAFELGLQPVWWQPEVPKPGETMTVYYNNALTNLEPEVGDFVKFNGGFNGPFMCGGEPRPMAVVTENPTGGKIYSVRVKVPQAAQFLQVSFTDGIRWDESYTIPVEQPASVRNNDKAYFDQLLEKEMGREGACAEAIFPDPAPVPDRCALPGGVGLVGQSCELDLIPGCLDPASPNYDPSANVDNDSCEI</sequence>
<reference evidence="2 3" key="1">
    <citation type="journal article" date="2015" name="Genome Biol. Evol.">
        <title>Comparative Genomics of a Bacterivorous Green Alga Reveals Evolutionary Causalities and Consequences of Phago-Mixotrophic Mode of Nutrition.</title>
        <authorList>
            <person name="Burns J.A."/>
            <person name="Paasch A."/>
            <person name="Narechania A."/>
            <person name="Kim E."/>
        </authorList>
    </citation>
    <scope>NUCLEOTIDE SEQUENCE [LARGE SCALE GENOMIC DNA]</scope>
    <source>
        <strain evidence="2 3">PLY_AMNH</strain>
    </source>
</reference>
<accession>A0AAE0BPQ9</accession>
<dbReference type="Pfam" id="PF25419">
    <property type="entry name" value="Ig_PIFI"/>
    <property type="match status" value="1"/>
</dbReference>
<comment type="caution">
    <text evidence="2">The sequence shown here is derived from an EMBL/GenBank/DDBJ whole genome shotgun (WGS) entry which is preliminary data.</text>
</comment>
<organism evidence="2 3">
    <name type="scientific">Cymbomonas tetramitiformis</name>
    <dbReference type="NCBI Taxonomy" id="36881"/>
    <lineage>
        <taxon>Eukaryota</taxon>
        <taxon>Viridiplantae</taxon>
        <taxon>Chlorophyta</taxon>
        <taxon>Pyramimonadophyceae</taxon>
        <taxon>Pyramimonadales</taxon>
        <taxon>Pyramimonadaceae</taxon>
        <taxon>Cymbomonas</taxon>
    </lineage>
</organism>
<evidence type="ECO:0000313" key="3">
    <source>
        <dbReference type="Proteomes" id="UP001190700"/>
    </source>
</evidence>
<dbReference type="EMBL" id="LGRX02033632">
    <property type="protein sequence ID" value="KAK3240481.1"/>
    <property type="molecule type" value="Genomic_DNA"/>
</dbReference>
<evidence type="ECO:0000259" key="1">
    <source>
        <dbReference type="Pfam" id="PF25419"/>
    </source>
</evidence>
<name>A0AAE0BPQ9_9CHLO</name>
<evidence type="ECO:0000313" key="2">
    <source>
        <dbReference type="EMBL" id="KAK3240481.1"/>
    </source>
</evidence>
<keyword evidence="3" id="KW-1185">Reference proteome</keyword>
<feature type="domain" description="PIFI-like Ig-like" evidence="1">
    <location>
        <begin position="79"/>
        <end position="204"/>
    </location>
</feature>
<dbReference type="Proteomes" id="UP001190700">
    <property type="component" value="Unassembled WGS sequence"/>
</dbReference>
<protein>
    <recommendedName>
        <fullName evidence="1">PIFI-like Ig-like domain-containing protein</fullName>
    </recommendedName>
</protein>
<proteinExistence type="predicted"/>
<dbReference type="AlphaFoldDB" id="A0AAE0BPQ9"/>
<dbReference type="InterPro" id="IPR057612">
    <property type="entry name" value="Ig_PIFI"/>
</dbReference>
<gene>
    <name evidence="2" type="ORF">CYMTET_49678</name>
</gene>